<proteinExistence type="predicted"/>
<accession>A0ABV1QFW0</accession>
<comment type="caution">
    <text evidence="2">The sequence shown here is derived from an EMBL/GenBank/DDBJ whole genome shotgun (WGS) entry which is preliminary data.</text>
</comment>
<evidence type="ECO:0000256" key="1">
    <source>
        <dbReference type="SAM" id="SignalP"/>
    </source>
</evidence>
<gene>
    <name evidence="2" type="ORF">ABR748_38580</name>
</gene>
<evidence type="ECO:0008006" key="4">
    <source>
        <dbReference type="Google" id="ProtNLM"/>
    </source>
</evidence>
<keyword evidence="3" id="KW-1185">Reference proteome</keyword>
<dbReference type="EMBL" id="JBEJUE010000093">
    <property type="protein sequence ID" value="MER0430029.1"/>
    <property type="molecule type" value="Genomic_DNA"/>
</dbReference>
<dbReference type="RefSeq" id="WP_350242120.1">
    <property type="nucleotide sequence ID" value="NZ_JBEJUE010000093.1"/>
</dbReference>
<feature type="chain" id="PRO_5046553744" description="Beta/Gamma crystallin" evidence="1">
    <location>
        <begin position="26"/>
        <end position="123"/>
    </location>
</feature>
<keyword evidence="1" id="KW-0732">Signal</keyword>
<evidence type="ECO:0000313" key="2">
    <source>
        <dbReference type="EMBL" id="MER0430029.1"/>
    </source>
</evidence>
<name>A0ABV1QFW0_STRMI</name>
<sequence length="123" mass="13205">MQIRSTLAVAVATAALATLAPTSAAASSQGPTAVTCTGWSTGGFSDEYDYTVEGQYSYLRKGPYGACDVVLRLGPGWSLDVACYVTNDYENTWSYAHFNNGSTHYWGYIYDANLQGNGSSKRC</sequence>
<reference evidence="2 3" key="1">
    <citation type="submission" date="2024-01" db="EMBL/GenBank/DDBJ databases">
        <title>Metagenomic exploration of the rhizosphere soil microbial community and their significance in facilitating the development of wild simulated ginseng.</title>
        <authorList>
            <person name="Huang J."/>
        </authorList>
    </citation>
    <scope>NUCLEOTIDE SEQUENCE [LARGE SCALE GENOMIC DNA]</scope>
    <source>
        <strain evidence="2 3">WY141</strain>
    </source>
</reference>
<protein>
    <recommendedName>
        <fullName evidence="4">Beta/Gamma crystallin</fullName>
    </recommendedName>
</protein>
<feature type="signal peptide" evidence="1">
    <location>
        <begin position="1"/>
        <end position="25"/>
    </location>
</feature>
<organism evidence="2 3">
    <name type="scientific">Streptomyces microflavus</name>
    <name type="common">Streptomyces lipmanii</name>
    <dbReference type="NCBI Taxonomy" id="1919"/>
    <lineage>
        <taxon>Bacteria</taxon>
        <taxon>Bacillati</taxon>
        <taxon>Actinomycetota</taxon>
        <taxon>Actinomycetes</taxon>
        <taxon>Kitasatosporales</taxon>
        <taxon>Streptomycetaceae</taxon>
        <taxon>Streptomyces</taxon>
    </lineage>
</organism>
<evidence type="ECO:0000313" key="3">
    <source>
        <dbReference type="Proteomes" id="UP001456562"/>
    </source>
</evidence>
<dbReference type="Proteomes" id="UP001456562">
    <property type="component" value="Unassembled WGS sequence"/>
</dbReference>